<evidence type="ECO:0000313" key="2">
    <source>
        <dbReference type="EMBL" id="MFC4512589.1"/>
    </source>
</evidence>
<sequence>MSTDLTMGLTAEPRRDRKSRTVADHGDVRRYQHGCRCRPCTTAATAAAKKRKYLRETGRGSMVPSDKVIARIWRLRAAGLSDAEIQTAAKIGPAHLYQIVNRTASVHHSTANRILAVPVPAPSGQPSGNGARVPALGTRRRLRALSAEGWPGKALDKHLATGDGYTSYLLRSEGSTVRLFTADGVRLMCDQLRGLRPEEHGVLPSVAAQTRARAEAKGWAGLAYWDDDDFDNPDFRPATSDEGLSFIQLGRRRHEEIAHLASFGVPEAEIADRLGMTPKYVHDTLRNMRKSAVAA</sequence>
<dbReference type="RefSeq" id="WP_417922494.1">
    <property type="nucleotide sequence ID" value="NZ_JBHSFS010000002.1"/>
</dbReference>
<evidence type="ECO:0000256" key="1">
    <source>
        <dbReference type="SAM" id="MobiDB-lite"/>
    </source>
</evidence>
<reference evidence="3" key="1">
    <citation type="journal article" date="2019" name="Int. J. Syst. Evol. Microbiol.">
        <title>The Global Catalogue of Microorganisms (GCM) 10K type strain sequencing project: providing services to taxonomists for standard genome sequencing and annotation.</title>
        <authorList>
            <consortium name="The Broad Institute Genomics Platform"/>
            <consortium name="The Broad Institute Genome Sequencing Center for Infectious Disease"/>
            <person name="Wu L."/>
            <person name="Ma J."/>
        </authorList>
    </citation>
    <scope>NUCLEOTIDE SEQUENCE [LARGE SCALE GENOMIC DNA]</scope>
    <source>
        <strain evidence="3">CECT 8064</strain>
    </source>
</reference>
<dbReference type="EMBL" id="JBHSFS010000002">
    <property type="protein sequence ID" value="MFC4512589.1"/>
    <property type="molecule type" value="Genomic_DNA"/>
</dbReference>
<keyword evidence="3" id="KW-1185">Reference proteome</keyword>
<dbReference type="Proteomes" id="UP001595990">
    <property type="component" value="Unassembled WGS sequence"/>
</dbReference>
<name>A0ABV9BEY8_9ACTN</name>
<organism evidence="2 3">
    <name type="scientific">Streptomyces ehimensis</name>
    <dbReference type="NCBI Taxonomy" id="68195"/>
    <lineage>
        <taxon>Bacteria</taxon>
        <taxon>Bacillati</taxon>
        <taxon>Actinomycetota</taxon>
        <taxon>Actinomycetes</taxon>
        <taxon>Kitasatosporales</taxon>
        <taxon>Streptomycetaceae</taxon>
        <taxon>Streptomyces</taxon>
    </lineage>
</organism>
<comment type="caution">
    <text evidence="2">The sequence shown here is derived from an EMBL/GenBank/DDBJ whole genome shotgun (WGS) entry which is preliminary data.</text>
</comment>
<evidence type="ECO:0000313" key="3">
    <source>
        <dbReference type="Proteomes" id="UP001595990"/>
    </source>
</evidence>
<feature type="region of interest" description="Disordered" evidence="1">
    <location>
        <begin position="1"/>
        <end position="22"/>
    </location>
</feature>
<feature type="compositionally biased region" description="Basic and acidic residues" evidence="1">
    <location>
        <begin position="12"/>
        <end position="22"/>
    </location>
</feature>
<accession>A0ABV9BEY8</accession>
<gene>
    <name evidence="2" type="ORF">ACFPEN_06540</name>
</gene>
<proteinExistence type="predicted"/>
<protein>
    <submittedName>
        <fullName evidence="2">Uncharacterized protein</fullName>
    </submittedName>
</protein>